<organism evidence="1 2">
    <name type="scientific">Pleurotus eryngii</name>
    <name type="common">Boletus of the steppes</name>
    <dbReference type="NCBI Taxonomy" id="5323"/>
    <lineage>
        <taxon>Eukaryota</taxon>
        <taxon>Fungi</taxon>
        <taxon>Dikarya</taxon>
        <taxon>Basidiomycota</taxon>
        <taxon>Agaricomycotina</taxon>
        <taxon>Agaricomycetes</taxon>
        <taxon>Agaricomycetidae</taxon>
        <taxon>Agaricales</taxon>
        <taxon>Pleurotineae</taxon>
        <taxon>Pleurotaceae</taxon>
        <taxon>Pleurotus</taxon>
    </lineage>
</organism>
<dbReference type="Proteomes" id="UP000807025">
    <property type="component" value="Unassembled WGS sequence"/>
</dbReference>
<accession>A0A9P6AB58</accession>
<sequence>MTQVVGMLQVTAWRTSVMILCTSRLGAFPAGQDSSSGTIHHLEPPWLAISLKYYIRLLLYEYIGRVRRDAQDLKHSPHKDHRGRCRDGGVTVRTKGNLMYIAKGIFGVMSKKGVDCADCAARPWRHVWLKVGDGRTRKFLWDLSHFIATAVS</sequence>
<dbReference type="EMBL" id="MU154526">
    <property type="protein sequence ID" value="KAF9500746.1"/>
    <property type="molecule type" value="Genomic_DNA"/>
</dbReference>
<evidence type="ECO:0000313" key="2">
    <source>
        <dbReference type="Proteomes" id="UP000807025"/>
    </source>
</evidence>
<reference evidence="1" key="1">
    <citation type="submission" date="2020-11" db="EMBL/GenBank/DDBJ databases">
        <authorList>
            <consortium name="DOE Joint Genome Institute"/>
            <person name="Ahrendt S."/>
            <person name="Riley R."/>
            <person name="Andreopoulos W."/>
            <person name="Labutti K."/>
            <person name="Pangilinan J."/>
            <person name="Ruiz-Duenas F.J."/>
            <person name="Barrasa J.M."/>
            <person name="Sanchez-Garcia M."/>
            <person name="Camarero S."/>
            <person name="Miyauchi S."/>
            <person name="Serrano A."/>
            <person name="Linde D."/>
            <person name="Babiker R."/>
            <person name="Drula E."/>
            <person name="Ayuso-Fernandez I."/>
            <person name="Pacheco R."/>
            <person name="Padilla G."/>
            <person name="Ferreira P."/>
            <person name="Barriuso J."/>
            <person name="Kellner H."/>
            <person name="Castanera R."/>
            <person name="Alfaro M."/>
            <person name="Ramirez L."/>
            <person name="Pisabarro A.G."/>
            <person name="Kuo A."/>
            <person name="Tritt A."/>
            <person name="Lipzen A."/>
            <person name="He G."/>
            <person name="Yan M."/>
            <person name="Ng V."/>
            <person name="Cullen D."/>
            <person name="Martin F."/>
            <person name="Rosso M.-N."/>
            <person name="Henrissat B."/>
            <person name="Hibbett D."/>
            <person name="Martinez A.T."/>
            <person name="Grigoriev I.V."/>
        </authorList>
    </citation>
    <scope>NUCLEOTIDE SEQUENCE</scope>
    <source>
        <strain evidence="1">ATCC 90797</strain>
    </source>
</reference>
<dbReference type="AlphaFoldDB" id="A0A9P6AB58"/>
<protein>
    <submittedName>
        <fullName evidence="1">Uncharacterized protein</fullName>
    </submittedName>
</protein>
<evidence type="ECO:0000313" key="1">
    <source>
        <dbReference type="EMBL" id="KAF9500746.1"/>
    </source>
</evidence>
<keyword evidence="2" id="KW-1185">Reference proteome</keyword>
<comment type="caution">
    <text evidence="1">The sequence shown here is derived from an EMBL/GenBank/DDBJ whole genome shotgun (WGS) entry which is preliminary data.</text>
</comment>
<proteinExistence type="predicted"/>
<name>A0A9P6AB58_PLEER</name>
<gene>
    <name evidence="1" type="ORF">BDN71DRAFT_1427195</name>
</gene>